<comment type="caution">
    <text evidence="1">The sequence shown here is derived from an EMBL/GenBank/DDBJ whole genome shotgun (WGS) entry which is preliminary data.</text>
</comment>
<reference evidence="1" key="1">
    <citation type="submission" date="2021-04" db="EMBL/GenBank/DDBJ databases">
        <title>novel species isolated from subtropical streams in China.</title>
        <authorList>
            <person name="Lu H."/>
        </authorList>
    </citation>
    <scope>NUCLEOTIDE SEQUENCE</scope>
    <source>
        <strain evidence="1">LFS511W</strain>
    </source>
</reference>
<accession>A0A941I770</accession>
<evidence type="ECO:0000313" key="2">
    <source>
        <dbReference type="Proteomes" id="UP000680067"/>
    </source>
</evidence>
<name>A0A941I770_9BURK</name>
<dbReference type="Proteomes" id="UP000680067">
    <property type="component" value="Unassembled WGS sequence"/>
</dbReference>
<sequence>MNENLLDFIMCEIRNYLNARPESADTLEGIHNWWIRWPDVAESQMITADALQRLEAQGFLEQKNIGSRVLWRRKRN</sequence>
<evidence type="ECO:0000313" key="1">
    <source>
        <dbReference type="EMBL" id="MBR7782350.1"/>
    </source>
</evidence>
<dbReference type="AlphaFoldDB" id="A0A941I770"/>
<organism evidence="1 2">
    <name type="scientific">Undibacterium luofuense</name>
    <dbReference type="NCBI Taxonomy" id="2828733"/>
    <lineage>
        <taxon>Bacteria</taxon>
        <taxon>Pseudomonadati</taxon>
        <taxon>Pseudomonadota</taxon>
        <taxon>Betaproteobacteria</taxon>
        <taxon>Burkholderiales</taxon>
        <taxon>Oxalobacteraceae</taxon>
        <taxon>Undibacterium</taxon>
    </lineage>
</organism>
<keyword evidence="2" id="KW-1185">Reference proteome</keyword>
<gene>
    <name evidence="1" type="ORF">KDM89_09360</name>
</gene>
<proteinExistence type="predicted"/>
<dbReference type="EMBL" id="JAGSPN010000005">
    <property type="protein sequence ID" value="MBR7782350.1"/>
    <property type="molecule type" value="Genomic_DNA"/>
</dbReference>
<dbReference type="RefSeq" id="WP_212687674.1">
    <property type="nucleotide sequence ID" value="NZ_JAGSPN010000005.1"/>
</dbReference>
<protein>
    <submittedName>
        <fullName evidence="1">Uncharacterized protein</fullName>
    </submittedName>
</protein>